<proteinExistence type="predicted"/>
<evidence type="ECO:0000313" key="1">
    <source>
        <dbReference type="EMBL" id="MFC5447586.1"/>
    </source>
</evidence>
<dbReference type="InterPro" id="IPR012347">
    <property type="entry name" value="Ferritin-like"/>
</dbReference>
<sequence length="334" mass="37943">MESAHNIRLTAAEIGNLWNQYLTDSLAICVLKYYVNKVEDAEIRPVIEYALGLSEQHVQRITEIFKSENYPIPQGFTDDDVNLDAPRLFTDTFYLIYLQNMSRIGLIGYSLALPLMVRSDVCDFYNECLSSSTQLTEKVKNVILSKGIFTRPPYIPVPEMVYFVNKQSFLTGWFGDRRPLEAMEITQLFLSILTNVFGKALVMGYSQVAKSKEVREYMIRGKNIADKHVEVFTGLFRENDLSLPQTWDSEVMDSTVPPFSDKLMMFHTRVLSMAGVGNYGTGIATAVRHDIAAQYIRLAAEFAHYGEDGINIMIDNGWMEEPPHAANRKTLTNV</sequence>
<organism evidence="1 2">
    <name type="scientific">Paenibacillus aestuarii</name>
    <dbReference type="NCBI Taxonomy" id="516965"/>
    <lineage>
        <taxon>Bacteria</taxon>
        <taxon>Bacillati</taxon>
        <taxon>Bacillota</taxon>
        <taxon>Bacilli</taxon>
        <taxon>Bacillales</taxon>
        <taxon>Paenibacillaceae</taxon>
        <taxon>Paenibacillus</taxon>
    </lineage>
</organism>
<dbReference type="Gene3D" id="1.20.1260.10">
    <property type="match status" value="2"/>
</dbReference>
<reference evidence="2" key="1">
    <citation type="journal article" date="2019" name="Int. J. Syst. Evol. Microbiol.">
        <title>The Global Catalogue of Microorganisms (GCM) 10K type strain sequencing project: providing services to taxonomists for standard genome sequencing and annotation.</title>
        <authorList>
            <consortium name="The Broad Institute Genomics Platform"/>
            <consortium name="The Broad Institute Genome Sequencing Center for Infectious Disease"/>
            <person name="Wu L."/>
            <person name="Ma J."/>
        </authorList>
    </citation>
    <scope>NUCLEOTIDE SEQUENCE [LARGE SCALE GENOMIC DNA]</scope>
    <source>
        <strain evidence="2">KACC 11904</strain>
    </source>
</reference>
<dbReference type="RefSeq" id="WP_270884066.1">
    <property type="nucleotide sequence ID" value="NZ_JAQFVF010000061.1"/>
</dbReference>
<name>A0ABW0K4S2_9BACL</name>
<protein>
    <submittedName>
        <fullName evidence="1">DUF3231 family protein</fullName>
    </submittedName>
</protein>
<dbReference type="Proteomes" id="UP001596044">
    <property type="component" value="Unassembled WGS sequence"/>
</dbReference>
<dbReference type="Pfam" id="PF11553">
    <property type="entry name" value="DUF3231"/>
    <property type="match status" value="2"/>
</dbReference>
<keyword evidence="2" id="KW-1185">Reference proteome</keyword>
<comment type="caution">
    <text evidence="1">The sequence shown here is derived from an EMBL/GenBank/DDBJ whole genome shotgun (WGS) entry which is preliminary data.</text>
</comment>
<evidence type="ECO:0000313" key="2">
    <source>
        <dbReference type="Proteomes" id="UP001596044"/>
    </source>
</evidence>
<dbReference type="InterPro" id="IPR021617">
    <property type="entry name" value="DUF3231"/>
</dbReference>
<accession>A0ABW0K4S2</accession>
<gene>
    <name evidence="1" type="ORF">ACFPOG_04910</name>
</gene>
<dbReference type="EMBL" id="JBHSMJ010000008">
    <property type="protein sequence ID" value="MFC5447586.1"/>
    <property type="molecule type" value="Genomic_DNA"/>
</dbReference>